<accession>W3WIB1</accession>
<evidence type="ECO:0000313" key="1">
    <source>
        <dbReference type="EMBL" id="ETS73665.1"/>
    </source>
</evidence>
<dbReference type="GeneID" id="19279624"/>
<sequence>MSICGDEACEYDCDRHDVALCDTFSSLVPKPQCARVIRLDNECDAPEWDYLRCKREDKFDSIELPLCAPEFADLPRQQLLKHSWTRMYNWFNVSDGCCLELFAAVPFGGIDGTATVYNGLRGRPNKHIRILEPTGCGGSVYPWSSTAYIVAWKHELHPRTGKMRARWQDVTMDHYRLVVDWFLSSWLNSSACMGTHLREDNSTFALKINSDGEKDWTYSDSEFRRMDDAATVYRHPLFVLEDIQWASPLAYMLGLPWVCRIAPSHLEISRMSDMLPDALQLLKNDKAILLSAQYIDPVPTPGRKRRHLPQIYSFQNLRFNPYPGTVMIIHANGGLVAPEHVDAFNEFVGRHLRASDKDPSKYQIKNFRRSMFMEF</sequence>
<dbReference type="Proteomes" id="UP000030651">
    <property type="component" value="Unassembled WGS sequence"/>
</dbReference>
<keyword evidence="2" id="KW-1185">Reference proteome</keyword>
<protein>
    <submittedName>
        <fullName evidence="1">Uncharacterized protein</fullName>
    </submittedName>
</protein>
<proteinExistence type="predicted"/>
<dbReference type="EMBL" id="KI912121">
    <property type="protein sequence ID" value="ETS73665.1"/>
    <property type="molecule type" value="Genomic_DNA"/>
</dbReference>
<organism evidence="1 2">
    <name type="scientific">Pestalotiopsis fici (strain W106-1 / CGMCC3.15140)</name>
    <dbReference type="NCBI Taxonomy" id="1229662"/>
    <lineage>
        <taxon>Eukaryota</taxon>
        <taxon>Fungi</taxon>
        <taxon>Dikarya</taxon>
        <taxon>Ascomycota</taxon>
        <taxon>Pezizomycotina</taxon>
        <taxon>Sordariomycetes</taxon>
        <taxon>Xylariomycetidae</taxon>
        <taxon>Amphisphaeriales</taxon>
        <taxon>Sporocadaceae</taxon>
        <taxon>Pestalotiopsis</taxon>
    </lineage>
</organism>
<name>W3WIB1_PESFW</name>
<dbReference type="AlphaFoldDB" id="W3WIB1"/>
<dbReference type="RefSeq" id="XP_007841383.1">
    <property type="nucleotide sequence ID" value="XM_007843192.1"/>
</dbReference>
<dbReference type="KEGG" id="pfy:PFICI_14611"/>
<gene>
    <name evidence="1" type="ORF">PFICI_14611</name>
</gene>
<reference evidence="2" key="1">
    <citation type="journal article" date="2015" name="BMC Genomics">
        <title>Genomic and transcriptomic analysis of the endophytic fungus Pestalotiopsis fici reveals its lifestyle and high potential for synthesis of natural products.</title>
        <authorList>
            <person name="Wang X."/>
            <person name="Zhang X."/>
            <person name="Liu L."/>
            <person name="Xiang M."/>
            <person name="Wang W."/>
            <person name="Sun X."/>
            <person name="Che Y."/>
            <person name="Guo L."/>
            <person name="Liu G."/>
            <person name="Guo L."/>
            <person name="Wang C."/>
            <person name="Yin W.B."/>
            <person name="Stadler M."/>
            <person name="Zhang X."/>
            <person name="Liu X."/>
        </authorList>
    </citation>
    <scope>NUCLEOTIDE SEQUENCE [LARGE SCALE GENOMIC DNA]</scope>
    <source>
        <strain evidence="2">W106-1 / CGMCC3.15140</strain>
    </source>
</reference>
<dbReference type="OrthoDB" id="5232845at2759"/>
<dbReference type="HOGENOM" id="CLU_737903_0_0_1"/>
<evidence type="ECO:0000313" key="2">
    <source>
        <dbReference type="Proteomes" id="UP000030651"/>
    </source>
</evidence>
<dbReference type="InParanoid" id="W3WIB1"/>